<evidence type="ECO:0000256" key="7">
    <source>
        <dbReference type="ARBA" id="ARBA00023180"/>
    </source>
</evidence>
<dbReference type="GO" id="GO:0006629">
    <property type="term" value="P:lipid metabolic process"/>
    <property type="evidence" value="ECO:0007669"/>
    <property type="project" value="InterPro"/>
</dbReference>
<dbReference type="GO" id="GO:0045666">
    <property type="term" value="P:positive regulation of neuron differentiation"/>
    <property type="evidence" value="ECO:0007669"/>
    <property type="project" value="TreeGrafter"/>
</dbReference>
<keyword evidence="3 9" id="KW-0812">Transmembrane</keyword>
<dbReference type="PROSITE" id="PS51704">
    <property type="entry name" value="GP_PDE"/>
    <property type="match status" value="1"/>
</dbReference>
<evidence type="ECO:0000256" key="1">
    <source>
        <dbReference type="ARBA" id="ARBA00004141"/>
    </source>
</evidence>
<keyword evidence="12" id="KW-1185">Reference proteome</keyword>
<evidence type="ECO:0000256" key="4">
    <source>
        <dbReference type="ARBA" id="ARBA00022801"/>
    </source>
</evidence>
<evidence type="ECO:0000256" key="6">
    <source>
        <dbReference type="ARBA" id="ARBA00023136"/>
    </source>
</evidence>
<name>A0A8C5RR93_LATLA</name>
<evidence type="ECO:0000256" key="5">
    <source>
        <dbReference type="ARBA" id="ARBA00022989"/>
    </source>
</evidence>
<comment type="similarity">
    <text evidence="2">Belongs to the glycerophosphoryl diester phosphodiesterase family.</text>
</comment>
<feature type="region of interest" description="Disordered" evidence="8">
    <location>
        <begin position="304"/>
        <end position="333"/>
    </location>
</feature>
<dbReference type="GeneTree" id="ENSGT00940000159690"/>
<keyword evidence="7" id="KW-0325">Glycoprotein</keyword>
<feature type="transmembrane region" description="Helical" evidence="9">
    <location>
        <begin position="215"/>
        <end position="234"/>
    </location>
</feature>
<evidence type="ECO:0000313" key="12">
    <source>
        <dbReference type="Proteomes" id="UP000694406"/>
    </source>
</evidence>
<dbReference type="Proteomes" id="UP000694406">
    <property type="component" value="Unplaced"/>
</dbReference>
<feature type="region of interest" description="Disordered" evidence="8">
    <location>
        <begin position="1"/>
        <end position="29"/>
    </location>
</feature>
<evidence type="ECO:0000259" key="10">
    <source>
        <dbReference type="PROSITE" id="PS51704"/>
    </source>
</evidence>
<keyword evidence="4" id="KW-0378">Hydrolase</keyword>
<reference evidence="11" key="1">
    <citation type="submission" date="2025-08" db="UniProtKB">
        <authorList>
            <consortium name="Ensembl"/>
        </authorList>
    </citation>
    <scope>IDENTIFICATION</scope>
</reference>
<dbReference type="AlphaFoldDB" id="A0A8C5RR93"/>
<dbReference type="InterPro" id="IPR030395">
    <property type="entry name" value="GP_PDE_dom"/>
</dbReference>
<sequence>TFCQMPQRAPKEPPSVLEQEPLQRSQRLPSSYLGNDPFWTVSSLSPSDFVKAANQSVCKLTEMLETIKDNTSILLNLQNLPEDHPYYTTSVNVTLDTILTSGIPQQVMWLPSLDRHLVQEIAPGFQQTCGQKMDAQRLRDRGFQKLNLRYTQVTHEDIREYTSANLSVNLYIVNEPWLYSLLWCMGVESITSDNSQVLFQLPSPLWLMPPDEYHLIWITADLISFVIIVGIFIFQNYHLIRWRFGSIRTYNPEQIMLSAAVRRSSRDVNIMKEKLIFSGEKLKASGQLIGSGSVAPLAVEETGRAKSGWAEQGRGRTWEKEFRGRPRPTPSSS</sequence>
<accession>A0A8C5RR93</accession>
<comment type="subcellular location">
    <subcellularLocation>
        <location evidence="1">Membrane</location>
        <topology evidence="1">Multi-pass membrane protein</topology>
    </subcellularLocation>
</comment>
<evidence type="ECO:0000256" key="3">
    <source>
        <dbReference type="ARBA" id="ARBA00022692"/>
    </source>
</evidence>
<evidence type="ECO:0000313" key="11">
    <source>
        <dbReference type="Ensembl" id="ENSLLTP00000007122.1"/>
    </source>
</evidence>
<dbReference type="PANTHER" id="PTHR23344:SF6">
    <property type="entry name" value="GLYCEROPHOSPHODIESTER PHOSPHODIESTERASE DOMAIN-CONTAINING PROTEIN 5"/>
    <property type="match status" value="1"/>
</dbReference>
<dbReference type="GO" id="GO:0005886">
    <property type="term" value="C:plasma membrane"/>
    <property type="evidence" value="ECO:0007669"/>
    <property type="project" value="TreeGrafter"/>
</dbReference>
<proteinExistence type="inferred from homology"/>
<reference evidence="11" key="2">
    <citation type="submission" date="2025-09" db="UniProtKB">
        <authorList>
            <consortium name="Ensembl"/>
        </authorList>
    </citation>
    <scope>IDENTIFICATION</scope>
</reference>
<keyword evidence="5 9" id="KW-1133">Transmembrane helix</keyword>
<feature type="compositionally biased region" description="Basic and acidic residues" evidence="8">
    <location>
        <begin position="313"/>
        <end position="324"/>
    </location>
</feature>
<dbReference type="Gene3D" id="3.20.20.190">
    <property type="entry name" value="Phosphatidylinositol (PI) phosphodiesterase"/>
    <property type="match status" value="1"/>
</dbReference>
<dbReference type="Ensembl" id="ENSLLTT00000007392.1">
    <property type="protein sequence ID" value="ENSLLTP00000007122.1"/>
    <property type="gene ID" value="ENSLLTG00000005429.1"/>
</dbReference>
<evidence type="ECO:0000256" key="2">
    <source>
        <dbReference type="ARBA" id="ARBA00007277"/>
    </source>
</evidence>
<dbReference type="PANTHER" id="PTHR23344">
    <property type="entry name" value="GLYCEROPHOSPHORYL DIESTER PHOSPHODIESTERASE"/>
    <property type="match status" value="1"/>
</dbReference>
<evidence type="ECO:0000256" key="8">
    <source>
        <dbReference type="SAM" id="MobiDB-lite"/>
    </source>
</evidence>
<dbReference type="SUPFAM" id="SSF51695">
    <property type="entry name" value="PLC-like phosphodiesterases"/>
    <property type="match status" value="1"/>
</dbReference>
<protein>
    <recommendedName>
        <fullName evidence="10">GP-PDE domain-containing protein</fullName>
    </recommendedName>
</protein>
<dbReference type="InterPro" id="IPR017946">
    <property type="entry name" value="PLC-like_Pdiesterase_TIM-brl"/>
</dbReference>
<keyword evidence="6 9" id="KW-0472">Membrane</keyword>
<dbReference type="GO" id="GO:0008889">
    <property type="term" value="F:glycerophosphodiester phosphodiesterase activity"/>
    <property type="evidence" value="ECO:0007669"/>
    <property type="project" value="TreeGrafter"/>
</dbReference>
<feature type="domain" description="GP-PDE" evidence="10">
    <location>
        <begin position="1"/>
        <end position="202"/>
    </location>
</feature>
<evidence type="ECO:0000256" key="9">
    <source>
        <dbReference type="SAM" id="Phobius"/>
    </source>
</evidence>
<organism evidence="11 12">
    <name type="scientific">Laticauda laticaudata</name>
    <name type="common">Blue-ringed sea krait</name>
    <name type="synonym">Blue-lipped sea krait</name>
    <dbReference type="NCBI Taxonomy" id="8630"/>
    <lineage>
        <taxon>Eukaryota</taxon>
        <taxon>Metazoa</taxon>
        <taxon>Chordata</taxon>
        <taxon>Craniata</taxon>
        <taxon>Vertebrata</taxon>
        <taxon>Euteleostomi</taxon>
        <taxon>Lepidosauria</taxon>
        <taxon>Squamata</taxon>
        <taxon>Bifurcata</taxon>
        <taxon>Unidentata</taxon>
        <taxon>Episquamata</taxon>
        <taxon>Toxicofera</taxon>
        <taxon>Serpentes</taxon>
        <taxon>Colubroidea</taxon>
        <taxon>Elapidae</taxon>
        <taxon>Laticaudinae</taxon>
        <taxon>Laticauda</taxon>
    </lineage>
</organism>